<proteinExistence type="predicted"/>
<feature type="region of interest" description="Disordered" evidence="1">
    <location>
        <begin position="20"/>
        <end position="43"/>
    </location>
</feature>
<comment type="caution">
    <text evidence="2">The sequence shown here is derived from an EMBL/GenBank/DDBJ whole genome shotgun (WGS) entry which is preliminary data.</text>
</comment>
<dbReference type="EMBL" id="WJXA01000004">
    <property type="protein sequence ID" value="KAF7145132.1"/>
    <property type="molecule type" value="Genomic_DNA"/>
</dbReference>
<evidence type="ECO:0000313" key="3">
    <source>
        <dbReference type="Proteomes" id="UP000626092"/>
    </source>
</evidence>
<sequence length="101" mass="11310">MDSISSIPYKVNSVLSMLNPSSSPRMVPRSINPRSENDTVRNTTSNLRCNNGVEFLCTRTIYASDGAAEKVETEKAVADEWTAVTRRWKDGVALYTVDFEF</sequence>
<dbReference type="Proteomes" id="UP000626092">
    <property type="component" value="Unassembled WGS sequence"/>
</dbReference>
<keyword evidence="3" id="KW-1185">Reference proteome</keyword>
<dbReference type="AlphaFoldDB" id="A0A834H094"/>
<protein>
    <submittedName>
        <fullName evidence="2">Uncharacterized protein</fullName>
    </submittedName>
</protein>
<evidence type="ECO:0000256" key="1">
    <source>
        <dbReference type="SAM" id="MobiDB-lite"/>
    </source>
</evidence>
<name>A0A834H094_RHOSS</name>
<organism evidence="2 3">
    <name type="scientific">Rhododendron simsii</name>
    <name type="common">Sims's rhododendron</name>
    <dbReference type="NCBI Taxonomy" id="118357"/>
    <lineage>
        <taxon>Eukaryota</taxon>
        <taxon>Viridiplantae</taxon>
        <taxon>Streptophyta</taxon>
        <taxon>Embryophyta</taxon>
        <taxon>Tracheophyta</taxon>
        <taxon>Spermatophyta</taxon>
        <taxon>Magnoliopsida</taxon>
        <taxon>eudicotyledons</taxon>
        <taxon>Gunneridae</taxon>
        <taxon>Pentapetalae</taxon>
        <taxon>asterids</taxon>
        <taxon>Ericales</taxon>
        <taxon>Ericaceae</taxon>
        <taxon>Ericoideae</taxon>
        <taxon>Rhodoreae</taxon>
        <taxon>Rhododendron</taxon>
    </lineage>
</organism>
<reference evidence="2" key="1">
    <citation type="submission" date="2019-11" db="EMBL/GenBank/DDBJ databases">
        <authorList>
            <person name="Liu Y."/>
            <person name="Hou J."/>
            <person name="Li T.-Q."/>
            <person name="Guan C.-H."/>
            <person name="Wu X."/>
            <person name="Wu H.-Z."/>
            <person name="Ling F."/>
            <person name="Zhang R."/>
            <person name="Shi X.-G."/>
            <person name="Ren J.-P."/>
            <person name="Chen E.-F."/>
            <person name="Sun J.-M."/>
        </authorList>
    </citation>
    <scope>NUCLEOTIDE SEQUENCE</scope>
    <source>
        <strain evidence="2">Adult_tree_wgs_1</strain>
        <tissue evidence="2">Leaves</tissue>
    </source>
</reference>
<gene>
    <name evidence="2" type="ORF">RHSIM_Rhsim04G0103000</name>
</gene>
<accession>A0A834H094</accession>
<evidence type="ECO:0000313" key="2">
    <source>
        <dbReference type="EMBL" id="KAF7145132.1"/>
    </source>
</evidence>